<evidence type="ECO:0000313" key="3">
    <source>
        <dbReference type="Proteomes" id="UP001595886"/>
    </source>
</evidence>
<dbReference type="EMBL" id="JBHSHD010000013">
    <property type="protein sequence ID" value="MFC4822006.1"/>
    <property type="molecule type" value="Genomic_DNA"/>
</dbReference>
<dbReference type="InterPro" id="IPR032854">
    <property type="entry name" value="ALKBH3"/>
</dbReference>
<organism evidence="2 3">
    <name type="scientific">Dokdonella ginsengisoli</name>
    <dbReference type="NCBI Taxonomy" id="363846"/>
    <lineage>
        <taxon>Bacteria</taxon>
        <taxon>Pseudomonadati</taxon>
        <taxon>Pseudomonadota</taxon>
        <taxon>Gammaproteobacteria</taxon>
        <taxon>Lysobacterales</taxon>
        <taxon>Rhodanobacteraceae</taxon>
        <taxon>Dokdonella</taxon>
    </lineage>
</organism>
<dbReference type="Proteomes" id="UP001595886">
    <property type="component" value="Unassembled WGS sequence"/>
</dbReference>
<gene>
    <name evidence="2" type="ORF">ACFO6Q_16905</name>
</gene>
<dbReference type="GO" id="GO:0051213">
    <property type="term" value="F:dioxygenase activity"/>
    <property type="evidence" value="ECO:0007669"/>
    <property type="project" value="UniProtKB-KW"/>
</dbReference>
<comment type="caution">
    <text evidence="2">The sequence shown here is derived from an EMBL/GenBank/DDBJ whole genome shotgun (WGS) entry which is preliminary data.</text>
</comment>
<dbReference type="SUPFAM" id="SSF51197">
    <property type="entry name" value="Clavaminate synthase-like"/>
    <property type="match status" value="1"/>
</dbReference>
<evidence type="ECO:0000313" key="2">
    <source>
        <dbReference type="EMBL" id="MFC4822006.1"/>
    </source>
</evidence>
<keyword evidence="2" id="KW-0223">Dioxygenase</keyword>
<keyword evidence="3" id="KW-1185">Reference proteome</keyword>
<dbReference type="InterPro" id="IPR027450">
    <property type="entry name" value="AlkB-like"/>
</dbReference>
<evidence type="ECO:0000259" key="1">
    <source>
        <dbReference type="PROSITE" id="PS51471"/>
    </source>
</evidence>
<dbReference type="RefSeq" id="WP_380022288.1">
    <property type="nucleotide sequence ID" value="NZ_JBHSHD010000013.1"/>
</dbReference>
<dbReference type="InterPro" id="IPR005123">
    <property type="entry name" value="Oxoglu/Fe-dep_dioxygenase_dom"/>
</dbReference>
<dbReference type="PROSITE" id="PS51471">
    <property type="entry name" value="FE2OG_OXY"/>
    <property type="match status" value="1"/>
</dbReference>
<dbReference type="PANTHER" id="PTHR31212:SF4">
    <property type="entry name" value="ALPHA-KETOGLUTARATE-DEPENDENT DIOXYGENASE ALKB HOMOLOG 3"/>
    <property type="match status" value="1"/>
</dbReference>
<keyword evidence="2" id="KW-0560">Oxidoreductase</keyword>
<dbReference type="InterPro" id="IPR037151">
    <property type="entry name" value="AlkB-like_sf"/>
</dbReference>
<sequence>MDRLDLPGADLRYDAQAYPPAQADALFAALLAEIPWQPHRLRLFGRDVDAPRLSCWIGDAQAVYTYSGTRFEPRPWTPTVAALRDDLRRRLGAHFNSVLANLYRDGRDSMGWHSDDESELGREPLIASLSFGAVRTFRLRSRATREAALSIELEHGSALVMAAGTQRHYQHALPRRARVAAPRINLTFRRIASV</sequence>
<reference evidence="3" key="1">
    <citation type="journal article" date="2019" name="Int. J. Syst. Evol. Microbiol.">
        <title>The Global Catalogue of Microorganisms (GCM) 10K type strain sequencing project: providing services to taxonomists for standard genome sequencing and annotation.</title>
        <authorList>
            <consortium name="The Broad Institute Genomics Platform"/>
            <consortium name="The Broad Institute Genome Sequencing Center for Infectious Disease"/>
            <person name="Wu L."/>
            <person name="Ma J."/>
        </authorList>
    </citation>
    <scope>NUCLEOTIDE SEQUENCE [LARGE SCALE GENOMIC DNA]</scope>
    <source>
        <strain evidence="3">CCUG 30340</strain>
    </source>
</reference>
<accession>A0ABV9QYZ2</accession>
<feature type="domain" description="Fe2OG dioxygenase" evidence="1">
    <location>
        <begin position="94"/>
        <end position="192"/>
    </location>
</feature>
<name>A0ABV9QYZ2_9GAMM</name>
<dbReference type="Gene3D" id="2.60.120.590">
    <property type="entry name" value="Alpha-ketoglutarate-dependent dioxygenase AlkB-like"/>
    <property type="match status" value="1"/>
</dbReference>
<dbReference type="Pfam" id="PF13532">
    <property type="entry name" value="2OG-FeII_Oxy_2"/>
    <property type="match status" value="1"/>
</dbReference>
<proteinExistence type="predicted"/>
<protein>
    <submittedName>
        <fullName evidence="2">Alpha-ketoglutarate-dependent dioxygenase AlkB family protein</fullName>
    </submittedName>
</protein>
<dbReference type="PANTHER" id="PTHR31212">
    <property type="entry name" value="ALPHA-KETOGLUTARATE-DEPENDENT DIOXYGENASE ALKB HOMOLOG 3"/>
    <property type="match status" value="1"/>
</dbReference>